<dbReference type="Proteomes" id="UP000001940">
    <property type="component" value="Chromosome I"/>
</dbReference>
<evidence type="ECO:0000313" key="2">
    <source>
        <dbReference type="EMBL" id="CAB05895.3"/>
    </source>
</evidence>
<dbReference type="STRING" id="6239.B0379.3a.1"/>
<dbReference type="OrthoDB" id="5877257at2759"/>
<feature type="compositionally biased region" description="Polar residues" evidence="1">
    <location>
        <begin position="494"/>
        <end position="503"/>
    </location>
</feature>
<dbReference type="FunCoup" id="O62011">
    <property type="interactions" value="1935"/>
</dbReference>
<dbReference type="EMBL" id="BX284601">
    <property type="protein sequence ID" value="CAB05895.3"/>
    <property type="molecule type" value="Genomic_DNA"/>
</dbReference>
<feature type="compositionally biased region" description="Acidic residues" evidence="1">
    <location>
        <begin position="1"/>
        <end position="13"/>
    </location>
</feature>
<dbReference type="OMA" id="FNMIVEL"/>
<evidence type="ECO:0000256" key="1">
    <source>
        <dbReference type="SAM" id="MobiDB-lite"/>
    </source>
</evidence>
<dbReference type="Bgee" id="WBGene00003508">
    <property type="expression patterns" value="Expressed in embryo and 4 other cell types or tissues"/>
</dbReference>
<evidence type="ECO:0000313" key="3">
    <source>
        <dbReference type="Proteomes" id="UP000001940"/>
    </source>
</evidence>
<dbReference type="InParanoid" id="O62011"/>
<feature type="region of interest" description="Disordered" evidence="1">
    <location>
        <begin position="370"/>
        <end position="899"/>
    </location>
</feature>
<dbReference type="GO" id="GO:0030422">
    <property type="term" value="P:siRNA processing"/>
    <property type="evidence" value="ECO:0000315"/>
    <property type="project" value="CACAO"/>
</dbReference>
<dbReference type="KEGG" id="cel:CELE_B0379.3"/>
<feature type="compositionally biased region" description="Basic and acidic residues" evidence="1">
    <location>
        <begin position="668"/>
        <end position="690"/>
    </location>
</feature>
<dbReference type="AGR" id="WB:WBGene00003508"/>
<reference evidence="2 3" key="1">
    <citation type="journal article" date="1998" name="Science">
        <title>Genome sequence of the nematode C. elegans: a platform for investigating biology.</title>
        <authorList>
            <consortium name="The C. elegans sequencing consortium"/>
            <person name="Sulson J.E."/>
            <person name="Waterston R."/>
        </authorList>
    </citation>
    <scope>NUCLEOTIDE SEQUENCE [LARGE SCALE GENOMIC DNA]</scope>
    <source>
        <strain evidence="2 3">Bristol N2</strain>
    </source>
</reference>
<feature type="compositionally biased region" description="Polar residues" evidence="1">
    <location>
        <begin position="710"/>
        <end position="728"/>
    </location>
</feature>
<dbReference type="ExpressionAtlas" id="O62011">
    <property type="expression patterns" value="baseline and differential"/>
</dbReference>
<organism evidence="2 3">
    <name type="scientific">Caenorhabditis elegans</name>
    <dbReference type="NCBI Taxonomy" id="6239"/>
    <lineage>
        <taxon>Eukaryota</taxon>
        <taxon>Metazoa</taxon>
        <taxon>Ecdysozoa</taxon>
        <taxon>Nematoda</taxon>
        <taxon>Chromadorea</taxon>
        <taxon>Rhabditida</taxon>
        <taxon>Rhabditina</taxon>
        <taxon>Rhabditomorpha</taxon>
        <taxon>Rhabditoidea</taxon>
        <taxon>Rhabditidae</taxon>
        <taxon>Peloderinae</taxon>
        <taxon>Caenorhabditis</taxon>
    </lineage>
</organism>
<accession>O62011</accession>
<dbReference type="PaxDb" id="6239-B0379.3a"/>
<feature type="compositionally biased region" description="Polar residues" evidence="1">
    <location>
        <begin position="413"/>
        <end position="425"/>
    </location>
</feature>
<feature type="compositionally biased region" description="Low complexity" evidence="1">
    <location>
        <begin position="733"/>
        <end position="788"/>
    </location>
</feature>
<dbReference type="eggNOG" id="ENOG502SFBE">
    <property type="taxonomic scope" value="Eukaryota"/>
</dbReference>
<dbReference type="GeneID" id="172873"/>
<dbReference type="RefSeq" id="NP_492660.3">
    <property type="nucleotide sequence ID" value="NM_060259.5"/>
</dbReference>
<feature type="compositionally biased region" description="Polar residues" evidence="1">
    <location>
        <begin position="372"/>
        <end position="386"/>
    </location>
</feature>
<feature type="compositionally biased region" description="Basic and acidic residues" evidence="1">
    <location>
        <begin position="870"/>
        <end position="883"/>
    </location>
</feature>
<dbReference type="GO" id="GO:0005737">
    <property type="term" value="C:cytoplasm"/>
    <property type="evidence" value="ECO:0000314"/>
    <property type="project" value="WormBase"/>
</dbReference>
<dbReference type="GO" id="GO:1990633">
    <property type="term" value="C:mutator focus"/>
    <property type="evidence" value="ECO:0000314"/>
    <property type="project" value="UniProtKB"/>
</dbReference>
<feature type="compositionally biased region" description="Polar residues" evidence="1">
    <location>
        <begin position="795"/>
        <end position="814"/>
    </location>
</feature>
<dbReference type="GO" id="GO:0005634">
    <property type="term" value="C:nucleus"/>
    <property type="evidence" value="ECO:0000314"/>
    <property type="project" value="WormBase"/>
</dbReference>
<name>O62011_CAEEL</name>
<evidence type="ECO:0007829" key="5">
    <source>
        <dbReference type="PeptideAtlas" id="O62011"/>
    </source>
</evidence>
<feature type="region of interest" description="Disordered" evidence="1">
    <location>
        <begin position="1"/>
        <end position="63"/>
    </location>
</feature>
<gene>
    <name evidence="2 4" type="primary">mut-16</name>
    <name evidence="4" type="ORF">B0379.3</name>
    <name evidence="2" type="ORF">CELE_B0379.3</name>
</gene>
<dbReference type="AlphaFoldDB" id="O62011"/>
<feature type="compositionally biased region" description="Polar residues" evidence="1">
    <location>
        <begin position="589"/>
        <end position="599"/>
    </location>
</feature>
<dbReference type="IntAct" id="O62011">
    <property type="interactions" value="3"/>
</dbReference>
<evidence type="ECO:0000313" key="4">
    <source>
        <dbReference type="WormBase" id="B0379.3a"/>
    </source>
</evidence>
<dbReference type="CTD" id="172873"/>
<feature type="compositionally biased region" description="Basic residues" evidence="1">
    <location>
        <begin position="543"/>
        <end position="554"/>
    </location>
</feature>
<dbReference type="WormBase" id="B0379.3a">
    <property type="protein sequence ID" value="CE40346"/>
    <property type="gene ID" value="WBGene00003508"/>
    <property type="gene designation" value="mut-16"/>
</dbReference>
<feature type="compositionally biased region" description="Polar residues" evidence="1">
    <location>
        <begin position="432"/>
        <end position="441"/>
    </location>
</feature>
<feature type="region of interest" description="Disordered" evidence="1">
    <location>
        <begin position="914"/>
        <end position="968"/>
    </location>
</feature>
<dbReference type="GO" id="GO:0035194">
    <property type="term" value="P:regulatory ncRNA-mediated post-transcriptional gene silencing"/>
    <property type="evidence" value="ECO:0000315"/>
    <property type="project" value="WormBase"/>
</dbReference>
<dbReference type="UCSC" id="B0379.3b">
    <property type="organism name" value="c. elegans"/>
</dbReference>
<feature type="compositionally biased region" description="Basic and acidic residues" evidence="1">
    <location>
        <begin position="34"/>
        <end position="48"/>
    </location>
</feature>
<protein>
    <submittedName>
        <fullName evidence="2">MUTator</fullName>
    </submittedName>
</protein>
<feature type="compositionally biased region" description="Polar residues" evidence="1">
    <location>
        <begin position="928"/>
        <end position="968"/>
    </location>
</feature>
<dbReference type="PIR" id="T18724">
    <property type="entry name" value="T18724"/>
</dbReference>
<dbReference type="CD-CODE" id="60DC040A">
    <property type="entry name" value="MUTator foci"/>
</dbReference>
<dbReference type="PeptideAtlas" id="O62011"/>
<proteinExistence type="evidence at protein level"/>
<keyword evidence="3" id="KW-1185">Reference proteome</keyword>
<keyword evidence="5" id="KW-1267">Proteomics identification</keyword>
<feature type="compositionally biased region" description="Polar residues" evidence="1">
    <location>
        <begin position="518"/>
        <end position="531"/>
    </location>
</feature>
<sequence length="1054" mass="119174">MSESDDDYPELDISDQYIDPLGIVVGPPPASYTETDREETPMQNRTEDDTNSYGNSSGEHDYDSYLDSGDDDFDVDAYYANDNMDEPPPETIPDNLIQNVIGRNDNADYDFSDASNPEIMKRDLQLFLSSSLLSNPLKFRSGYSSDELDDCLKSCMGYSLQVTAVLLLPPEIISQLPNDSKTEHAHALVRGGWLQSKEGAFFPVISDSERETVVSLMNGSEEQHKRQERKKKEADTFESEEKEIRTLLTFNMIAELLMAVRNEYSIRSVKYQILSTAYTNMVTGAAHANIFRKYKDILQLDPEKLWNNDWFKEYTNRGTLKKFLTTARFSEIVVSQANGKTVELYFRADDEGNRPVVLFTDEHIADVRNKWKTGNQRNQNYGSQGNYRAGGQRSDDRRGPQQRRNVIVPDPNYQPSTFAGGISNNADDDGSLQPTTSSHFNRNTDRSTSRPPRAPTSPVNRVMETDPLMGQGTSSGAPQRSAIPNPFGGAPALSRSTITNGNRGPSYGDRGERVQDVGDTTSDSEITSEGSYSDEDPEQKEIKRQRRKDKLKKKQERELRSREKHTKSKQQPPSKIETRFNTYKKKSESSATDTSNTPPVDTVNVALPTPVVESSSTTAAPSIPVSTRPEVVVPPENPAPLREVGNFYSKSNHDEDRRNVQLPFTPADTHKPIKVAPKEPVRNPLLKERPSANGFINRRLPSHPAPPPVNQSQPANQPMQTAVYQNSHPGAPYIPQQPTYQPQLPVQQPQPHQYAPQPIHHQQPIHQPMHGQQYPPVNQQQPIYQQPAPQYPPYNSIQNNPQHGPSPFNYSQVPQPAYNHVGQQPSHMSNQPHINQNGYQNSYNPNQGPTSSDPNYGCNPQFNHYGSRSVYHEDHSSQRRRSPDQFPPNPPEYDPHGNFKLADYERDRMTVGYSQNPHQFDHHGSHMPHQSQPQGYDNFNGNSAPYFNKNGGQSNHQPEAQRSFSVLSSNRQPSNRELIFQDGIEKELRDIILRYRSMNLTVLTVQELRTEVSRRPAIPRYIDIVQYIRDSSSVAIVERGDIEPYVVLKDDIRN</sequence>
<feature type="compositionally biased region" description="Polar residues" evidence="1">
    <location>
        <begin position="821"/>
        <end position="866"/>
    </location>
</feature>